<gene>
    <name evidence="2" type="ORF">RTCCBAU85039_1496</name>
    <name evidence="3" type="ORF">SAMN05216228_1004306</name>
</gene>
<dbReference type="SUPFAM" id="SSF53597">
    <property type="entry name" value="Dihydrofolate reductase-like"/>
    <property type="match status" value="1"/>
</dbReference>
<reference evidence="4" key="2">
    <citation type="submission" date="2016-10" db="EMBL/GenBank/DDBJ databases">
        <authorList>
            <person name="Wibberg D."/>
        </authorList>
    </citation>
    <scope>NUCLEOTIDE SEQUENCE [LARGE SCALE GENOMIC DNA]</scope>
</reference>
<dbReference type="STRING" id="501024.RTCCBAU85039_1496"/>
<evidence type="ECO:0000313" key="2">
    <source>
        <dbReference type="EMBL" id="SEH62804.1"/>
    </source>
</evidence>
<dbReference type="GO" id="GO:0008703">
    <property type="term" value="F:5-amino-6-(5-phosphoribosylamino)uracil reductase activity"/>
    <property type="evidence" value="ECO:0007669"/>
    <property type="project" value="InterPro"/>
</dbReference>
<evidence type="ECO:0000259" key="1">
    <source>
        <dbReference type="Pfam" id="PF01872"/>
    </source>
</evidence>
<dbReference type="PANTHER" id="PTHR38011">
    <property type="entry name" value="DIHYDROFOLATE REDUCTASE FAMILY PROTEIN (AFU_ORTHOLOGUE AFUA_8G06820)"/>
    <property type="match status" value="1"/>
</dbReference>
<dbReference type="Proteomes" id="UP000198939">
    <property type="component" value="Unassembled WGS sequence"/>
</dbReference>
<dbReference type="InterPro" id="IPR002734">
    <property type="entry name" value="RibDG_C"/>
</dbReference>
<dbReference type="PANTHER" id="PTHR38011:SF11">
    <property type="entry name" value="2,5-DIAMINO-6-RIBOSYLAMINO-4(3H)-PYRIMIDINONE 5'-PHOSPHATE REDUCTASE"/>
    <property type="match status" value="1"/>
</dbReference>
<name>A0A1H8GNL0_9HYPH</name>
<dbReference type="AlphaFoldDB" id="A0A1H8GNL0"/>
<feature type="domain" description="Bacterial bifunctional deaminase-reductase C-terminal" evidence="1">
    <location>
        <begin position="11"/>
        <end position="184"/>
    </location>
</feature>
<dbReference type="GO" id="GO:0009231">
    <property type="term" value="P:riboflavin biosynthetic process"/>
    <property type="evidence" value="ECO:0007669"/>
    <property type="project" value="InterPro"/>
</dbReference>
<reference evidence="3 5" key="1">
    <citation type="submission" date="2016-10" db="EMBL/GenBank/DDBJ databases">
        <authorList>
            <person name="Varghese N."/>
            <person name="Submissions S."/>
        </authorList>
    </citation>
    <scope>NUCLEOTIDE SEQUENCE [LARGE SCALE GENOMIC DNA]</scope>
    <source>
        <strain evidence="3 5">CGMCC 1.7071</strain>
    </source>
</reference>
<accession>A0A1H8GNL0</accession>
<dbReference type="EMBL" id="FNXB01000006">
    <property type="protein sequence ID" value="SEH62804.1"/>
    <property type="molecule type" value="Genomic_DNA"/>
</dbReference>
<evidence type="ECO:0000313" key="5">
    <source>
        <dbReference type="Proteomes" id="UP000198939"/>
    </source>
</evidence>
<organism evidence="2 4">
    <name type="scientific">Rhizobium tibeticum</name>
    <dbReference type="NCBI Taxonomy" id="501024"/>
    <lineage>
        <taxon>Bacteria</taxon>
        <taxon>Pseudomonadati</taxon>
        <taxon>Pseudomonadota</taxon>
        <taxon>Alphaproteobacteria</taxon>
        <taxon>Hyphomicrobiales</taxon>
        <taxon>Rhizobiaceae</taxon>
        <taxon>Rhizobium/Agrobacterium group</taxon>
        <taxon>Rhizobium</taxon>
    </lineage>
</organism>
<sequence length="192" mass="20918">MEREMTMRRLSVFLSISLDGYFADLNGDMSWAHRDDPEFNAFVAGNASAGGELLMGRRTYDLMASYWPTAMAKERDPIVADGMNSLPKIVFSRTMSEAGWINTRLIRENPAQAVDALKRAEGKDMVVLGSGSIVAQLVEAGLVDVFQFVVVPIALGAGQSVFAGIRERLALTLTHSRAFAKGNVVLTYAPSQ</sequence>
<evidence type="ECO:0000313" key="4">
    <source>
        <dbReference type="Proteomes" id="UP000183063"/>
    </source>
</evidence>
<protein>
    <submittedName>
        <fullName evidence="3">Dihydrofolate reductase</fullName>
    </submittedName>
</protein>
<dbReference type="EMBL" id="FOCV01000004">
    <property type="protein sequence ID" value="SEN45324.1"/>
    <property type="molecule type" value="Genomic_DNA"/>
</dbReference>
<proteinExistence type="predicted"/>
<dbReference type="Pfam" id="PF01872">
    <property type="entry name" value="RibD_C"/>
    <property type="match status" value="1"/>
</dbReference>
<dbReference type="InterPro" id="IPR050765">
    <property type="entry name" value="Riboflavin_Biosynth_HTPR"/>
</dbReference>
<evidence type="ECO:0000313" key="3">
    <source>
        <dbReference type="EMBL" id="SEN45324.1"/>
    </source>
</evidence>
<dbReference type="Gene3D" id="3.40.430.10">
    <property type="entry name" value="Dihydrofolate Reductase, subunit A"/>
    <property type="match status" value="1"/>
</dbReference>
<dbReference type="Proteomes" id="UP000183063">
    <property type="component" value="Unassembled WGS sequence"/>
</dbReference>
<keyword evidence="5" id="KW-1185">Reference proteome</keyword>
<reference evidence="2" key="3">
    <citation type="submission" date="2016-10" db="EMBL/GenBank/DDBJ databases">
        <authorList>
            <person name="de Groot N.N."/>
        </authorList>
    </citation>
    <scope>NUCLEOTIDE SEQUENCE [LARGE SCALE GENOMIC DNA]</scope>
    <source>
        <strain evidence="2">CCBAU85039</strain>
    </source>
</reference>
<dbReference type="InterPro" id="IPR024072">
    <property type="entry name" value="DHFR-like_dom_sf"/>
</dbReference>